<dbReference type="OrthoDB" id="420519at2759"/>
<dbReference type="GO" id="GO:0022857">
    <property type="term" value="F:transmembrane transporter activity"/>
    <property type="evidence" value="ECO:0007669"/>
    <property type="project" value="UniProtKB-UniRule"/>
</dbReference>
<evidence type="ECO:0000313" key="10">
    <source>
        <dbReference type="EnsemblMetazoa" id="XP_008212824"/>
    </source>
</evidence>
<feature type="transmembrane region" description="Helical" evidence="7">
    <location>
        <begin position="516"/>
        <end position="546"/>
    </location>
</feature>
<dbReference type="InterPro" id="IPR007603">
    <property type="entry name" value="Choline_transptr-like"/>
</dbReference>
<dbReference type="PROSITE" id="PS51379">
    <property type="entry name" value="4FE4S_FER_2"/>
    <property type="match status" value="1"/>
</dbReference>
<feature type="transmembrane region" description="Helical" evidence="7">
    <location>
        <begin position="697"/>
        <end position="718"/>
    </location>
</feature>
<dbReference type="PANTHER" id="PTHR12385:SF14">
    <property type="entry name" value="CHOLINE TRANSPORTER-LIKE 2"/>
    <property type="match status" value="1"/>
</dbReference>
<reference evidence="10" key="1">
    <citation type="submission" date="2021-01" db="UniProtKB">
        <authorList>
            <consortium name="EnsemblMetazoa"/>
        </authorList>
    </citation>
    <scope>IDENTIFICATION</scope>
</reference>
<accession>A0A7M7H9G7</accession>
<dbReference type="EnsemblMetazoa" id="XM_008214602">
    <property type="protein sequence ID" value="XP_008212824"/>
    <property type="gene ID" value="LOC103317239"/>
</dbReference>
<dbReference type="RefSeq" id="XP_008212824.2">
    <property type="nucleotide sequence ID" value="XM_008214602.3"/>
</dbReference>
<dbReference type="SMR" id="A0A7M7H9G7"/>
<evidence type="ECO:0000256" key="6">
    <source>
        <dbReference type="ARBA" id="ARBA00023180"/>
    </source>
</evidence>
<organism evidence="10 11">
    <name type="scientific">Nasonia vitripennis</name>
    <name type="common">Parasitic wasp</name>
    <dbReference type="NCBI Taxonomy" id="7425"/>
    <lineage>
        <taxon>Eukaryota</taxon>
        <taxon>Metazoa</taxon>
        <taxon>Ecdysozoa</taxon>
        <taxon>Arthropoda</taxon>
        <taxon>Hexapoda</taxon>
        <taxon>Insecta</taxon>
        <taxon>Pterygota</taxon>
        <taxon>Neoptera</taxon>
        <taxon>Endopterygota</taxon>
        <taxon>Hymenoptera</taxon>
        <taxon>Apocrita</taxon>
        <taxon>Proctotrupomorpha</taxon>
        <taxon>Chalcidoidea</taxon>
        <taxon>Pteromalidae</taxon>
        <taxon>Pteromalinae</taxon>
        <taxon>Nasonia</taxon>
    </lineage>
</organism>
<dbReference type="InterPro" id="IPR017896">
    <property type="entry name" value="4Fe4S_Fe-S-bd"/>
</dbReference>
<feature type="transmembrane region" description="Helical" evidence="7">
    <location>
        <begin position="303"/>
        <end position="322"/>
    </location>
</feature>
<keyword evidence="5 7" id="KW-0472">Membrane</keyword>
<feature type="region of interest" description="Disordered" evidence="8">
    <location>
        <begin position="157"/>
        <end position="215"/>
    </location>
</feature>
<keyword evidence="6" id="KW-0325">Glycoprotein</keyword>
<dbReference type="Proteomes" id="UP000002358">
    <property type="component" value="Chromosome 2"/>
</dbReference>
<name>A0A7M7H9G7_NASVI</name>
<feature type="transmembrane region" description="Helical" evidence="7">
    <location>
        <begin position="566"/>
        <end position="590"/>
    </location>
</feature>
<evidence type="ECO:0000313" key="11">
    <source>
        <dbReference type="Proteomes" id="UP000002358"/>
    </source>
</evidence>
<keyword evidence="3 7" id="KW-0812">Transmembrane</keyword>
<comment type="function">
    <text evidence="7">Choline transporter.</text>
</comment>
<evidence type="ECO:0000256" key="1">
    <source>
        <dbReference type="ARBA" id="ARBA00004141"/>
    </source>
</evidence>
<dbReference type="GO" id="GO:0005886">
    <property type="term" value="C:plasma membrane"/>
    <property type="evidence" value="ECO:0007669"/>
    <property type="project" value="UniProtKB-SubCell"/>
</dbReference>
<dbReference type="Pfam" id="PF04515">
    <property type="entry name" value="Choline_transpo"/>
    <property type="match status" value="1"/>
</dbReference>
<evidence type="ECO:0000256" key="4">
    <source>
        <dbReference type="ARBA" id="ARBA00022989"/>
    </source>
</evidence>
<feature type="transmembrane region" description="Helical" evidence="7">
    <location>
        <begin position="328"/>
        <end position="347"/>
    </location>
</feature>
<evidence type="ECO:0000256" key="7">
    <source>
        <dbReference type="RuleBase" id="RU368066"/>
    </source>
</evidence>
<comment type="subcellular location">
    <subcellularLocation>
        <location evidence="7">Cell membrane</location>
        <topology evidence="7">Multi-pass membrane protein</topology>
    </subcellularLocation>
    <subcellularLocation>
        <location evidence="1">Membrane</location>
        <topology evidence="1">Multi-pass membrane protein</topology>
    </subcellularLocation>
</comment>
<dbReference type="InParanoid" id="A0A7M7H9G7"/>
<dbReference type="GeneID" id="103317239"/>
<evidence type="ECO:0000256" key="5">
    <source>
        <dbReference type="ARBA" id="ARBA00023136"/>
    </source>
</evidence>
<sequence>MEFTETYLENEASTSKQGYADVEIEAPTSNERYGEKLQFDPAGPFEKNRFRTDFCWLMGFLVFLCVWLIVIIYAFSAGDIGKWQGLTDSQGRVCGYDLDVYDRPYLMQYNKEECPNHECLMCVKECPTFTFNYHNHKALVMRMVLANSTINSTAVPTESTTITTSMTSESTTSTNEATMSSSGIETTVASSTVSSLQSETTTESARSKRQVKSKRKYSTSNIHTYLTFQEMKKYMICRPDVKFKESITFEELDYMVKERMCALDYYKSESQEGGLCYAFNETGRDSWRHTLPKISRDIRNTKYSVIGFILLSACMALMSIALMRWYAPAFVCGSIFTVCAVVFYFIYESCIKRAESKTNGVLLALFICVVVLVLIVLVCIYYRKEIYLACQMIRESSKAIMSILSSLGVSFVCFLVYILILTLGVSVYFSLTTIESPDYRVYYAKNATFYDQPEDRMVIYKESCDCPDELGYSDDSTCDPTTFEAACYNKDEDRKCVLSGCYLHSMKSKSAGFLHLLNFLGLFWSYGFVVGFGDMILASAFATWYWTFNKKILSYLTIIEGFWRVSTYHLGTIALGALIIVICTIIRFIIKTTYKGLNKVNKPITALILLNLKCCFDILENFLEFVNRRAYIACAIHGTDFIQSARSAYYLIKRNIARVILVCQATHWMLFVLIVLISSITTRIAVGYYDSRSEDISFISVPAFLVFVGSYLVTRLLLRVVEVAIDTIFHCFLEDTERNDGTNERPYFMSDELTKFLQKK</sequence>
<comment type="similarity">
    <text evidence="2 7">Belongs to the CTL (choline transporter-like) family.</text>
</comment>
<keyword evidence="11" id="KW-1185">Reference proteome</keyword>
<evidence type="ECO:0000259" key="9">
    <source>
        <dbReference type="PROSITE" id="PS51379"/>
    </source>
</evidence>
<feature type="domain" description="4Fe-4S ferredoxin-type" evidence="9">
    <location>
        <begin position="105"/>
        <end position="136"/>
    </location>
</feature>
<feature type="transmembrane region" description="Helical" evidence="7">
    <location>
        <begin position="359"/>
        <end position="383"/>
    </location>
</feature>
<dbReference type="PANTHER" id="PTHR12385">
    <property type="entry name" value="CHOLINE TRANSPORTER-LIKE (SLC FAMILY 44)"/>
    <property type="match status" value="1"/>
</dbReference>
<dbReference type="AlphaFoldDB" id="A0A7M7H9G7"/>
<evidence type="ECO:0000256" key="8">
    <source>
        <dbReference type="SAM" id="MobiDB-lite"/>
    </source>
</evidence>
<feature type="compositionally biased region" description="Low complexity" evidence="8">
    <location>
        <begin position="157"/>
        <end position="182"/>
    </location>
</feature>
<dbReference type="KEGG" id="nvi:103317239"/>
<protein>
    <recommendedName>
        <fullName evidence="7">Choline transporter-like protein</fullName>
    </recommendedName>
</protein>
<keyword evidence="4 7" id="KW-1133">Transmembrane helix</keyword>
<feature type="compositionally biased region" description="Polar residues" evidence="8">
    <location>
        <begin position="183"/>
        <end position="204"/>
    </location>
</feature>
<evidence type="ECO:0000256" key="3">
    <source>
        <dbReference type="ARBA" id="ARBA00022692"/>
    </source>
</evidence>
<feature type="transmembrane region" description="Helical" evidence="7">
    <location>
        <begin position="656"/>
        <end position="677"/>
    </location>
</feature>
<feature type="transmembrane region" description="Helical" evidence="7">
    <location>
        <begin position="56"/>
        <end position="75"/>
    </location>
</feature>
<proteinExistence type="inferred from homology"/>
<evidence type="ECO:0000256" key="2">
    <source>
        <dbReference type="ARBA" id="ARBA00007168"/>
    </source>
</evidence>
<feature type="transmembrane region" description="Helical" evidence="7">
    <location>
        <begin position="403"/>
        <end position="431"/>
    </location>
</feature>